<comment type="caution">
    <text evidence="2">The sequence shown here is derived from an EMBL/GenBank/DDBJ whole genome shotgun (WGS) entry which is preliminary data.</text>
</comment>
<feature type="transmembrane region" description="Helical" evidence="1">
    <location>
        <begin position="12"/>
        <end position="40"/>
    </location>
</feature>
<gene>
    <name evidence="2" type="ORF">HNR38_001243</name>
</gene>
<protein>
    <recommendedName>
        <fullName evidence="4">Iron transporter</fullName>
    </recommendedName>
</protein>
<feature type="transmembrane region" description="Helical" evidence="1">
    <location>
        <begin position="46"/>
        <end position="67"/>
    </location>
</feature>
<keyword evidence="1" id="KW-0812">Transmembrane</keyword>
<keyword evidence="1" id="KW-0472">Membrane</keyword>
<sequence>MMDRDTARYRWMVLSRVLAAVVGGYTLTSFGTVLLALLWPLPQAEAILASTMLSFALYVCVVLWVFAAKRLRTIWCVLATASALCAGGSWLLLPGGIPGGGA</sequence>
<evidence type="ECO:0000313" key="3">
    <source>
        <dbReference type="Proteomes" id="UP000591735"/>
    </source>
</evidence>
<organism evidence="2 3">
    <name type="scientific">Marinobacter oulmenensis</name>
    <dbReference type="NCBI Taxonomy" id="643747"/>
    <lineage>
        <taxon>Bacteria</taxon>
        <taxon>Pseudomonadati</taxon>
        <taxon>Pseudomonadota</taxon>
        <taxon>Gammaproteobacteria</taxon>
        <taxon>Pseudomonadales</taxon>
        <taxon>Marinobacteraceae</taxon>
        <taxon>Marinobacter</taxon>
    </lineage>
</organism>
<feature type="transmembrane region" description="Helical" evidence="1">
    <location>
        <begin position="74"/>
        <end position="93"/>
    </location>
</feature>
<name>A0A840UDI8_9GAMM</name>
<evidence type="ECO:0008006" key="4">
    <source>
        <dbReference type="Google" id="ProtNLM"/>
    </source>
</evidence>
<keyword evidence="1" id="KW-1133">Transmembrane helix</keyword>
<evidence type="ECO:0000256" key="1">
    <source>
        <dbReference type="SAM" id="Phobius"/>
    </source>
</evidence>
<proteinExistence type="predicted"/>
<dbReference type="Proteomes" id="UP000591735">
    <property type="component" value="Unassembled WGS sequence"/>
</dbReference>
<evidence type="ECO:0000313" key="2">
    <source>
        <dbReference type="EMBL" id="MBB5320771.1"/>
    </source>
</evidence>
<keyword evidence="3" id="KW-1185">Reference proteome</keyword>
<accession>A0A840UDI8</accession>
<dbReference type="AlphaFoldDB" id="A0A840UDI8"/>
<reference evidence="2 3" key="1">
    <citation type="submission" date="2020-08" db="EMBL/GenBank/DDBJ databases">
        <title>Genomic Encyclopedia of Type Strains, Phase IV (KMG-IV): sequencing the most valuable type-strain genomes for metagenomic binning, comparative biology and taxonomic classification.</title>
        <authorList>
            <person name="Goeker M."/>
        </authorList>
    </citation>
    <scope>NUCLEOTIDE SEQUENCE [LARGE SCALE GENOMIC DNA]</scope>
    <source>
        <strain evidence="2 3">DSM 22359</strain>
    </source>
</reference>
<dbReference type="RefSeq" id="WP_183700833.1">
    <property type="nucleotide sequence ID" value="NZ_JACHFE010000002.1"/>
</dbReference>
<dbReference type="EMBL" id="JACHFE010000002">
    <property type="protein sequence ID" value="MBB5320771.1"/>
    <property type="molecule type" value="Genomic_DNA"/>
</dbReference>